<sequence>MQFLNIYQISFVVVLLIQNAAPAAFSNKRWNFGCLDRISKHPIAGCVASIASSTDVSRKYLLLLRMYSIKLNTSITVCYFSSTLQRYPLLGIRISVLMTAESQRLIRHITDQRAAPIYLWVSKLPKFYDLPQH</sequence>
<evidence type="ECO:0008006" key="4">
    <source>
        <dbReference type="Google" id="ProtNLM"/>
    </source>
</evidence>
<reference evidence="3" key="3">
    <citation type="journal article" date="2018" name="Mol. Plant Microbe Interact.">
        <title>Genome sequence resources for the wheat stripe rust pathogen (Puccinia striiformis f. sp. tritici) and the barley stripe rust pathogen (Puccinia striiformis f. sp. hordei).</title>
        <authorList>
            <person name="Xia C."/>
            <person name="Wang M."/>
            <person name="Yin C."/>
            <person name="Cornejo O.E."/>
            <person name="Hulbert S.H."/>
            <person name="Chen X."/>
        </authorList>
    </citation>
    <scope>NUCLEOTIDE SEQUENCE [LARGE SCALE GENOMIC DNA]</scope>
    <source>
        <strain evidence="3">93TX-2</strain>
    </source>
</reference>
<gene>
    <name evidence="2" type="ORF">PSHT_04032</name>
</gene>
<dbReference type="Proteomes" id="UP000238274">
    <property type="component" value="Unassembled WGS sequence"/>
</dbReference>
<reference evidence="3" key="2">
    <citation type="journal article" date="2018" name="BMC Genomics">
        <title>Genomic insights into host adaptation between the wheat stripe rust pathogen (Puccinia striiformis f. sp. tritici) and the barley stripe rust pathogen (Puccinia striiformis f. sp. hordei).</title>
        <authorList>
            <person name="Xia C."/>
            <person name="Wang M."/>
            <person name="Yin C."/>
            <person name="Cornejo O.E."/>
            <person name="Hulbert S.H."/>
            <person name="Chen X."/>
        </authorList>
    </citation>
    <scope>NUCLEOTIDE SEQUENCE [LARGE SCALE GENOMIC DNA]</scope>
    <source>
        <strain evidence="3">93TX-2</strain>
    </source>
</reference>
<dbReference type="AlphaFoldDB" id="A0A2S4WDQ4"/>
<feature type="chain" id="PRO_5015527708" description="Secreted protein" evidence="1">
    <location>
        <begin position="23"/>
        <end position="133"/>
    </location>
</feature>
<dbReference type="EMBL" id="PKSM01000041">
    <property type="protein sequence ID" value="POW19883.1"/>
    <property type="molecule type" value="Genomic_DNA"/>
</dbReference>
<evidence type="ECO:0000256" key="1">
    <source>
        <dbReference type="SAM" id="SignalP"/>
    </source>
</evidence>
<accession>A0A2S4WDQ4</accession>
<dbReference type="VEuPathDB" id="FungiDB:PSHT_04032"/>
<evidence type="ECO:0000313" key="3">
    <source>
        <dbReference type="Proteomes" id="UP000238274"/>
    </source>
</evidence>
<feature type="signal peptide" evidence="1">
    <location>
        <begin position="1"/>
        <end position="22"/>
    </location>
</feature>
<name>A0A2S4WDQ4_9BASI</name>
<organism evidence="2 3">
    <name type="scientific">Puccinia striiformis</name>
    <dbReference type="NCBI Taxonomy" id="27350"/>
    <lineage>
        <taxon>Eukaryota</taxon>
        <taxon>Fungi</taxon>
        <taxon>Dikarya</taxon>
        <taxon>Basidiomycota</taxon>
        <taxon>Pucciniomycotina</taxon>
        <taxon>Pucciniomycetes</taxon>
        <taxon>Pucciniales</taxon>
        <taxon>Pucciniaceae</taxon>
        <taxon>Puccinia</taxon>
    </lineage>
</organism>
<keyword evidence="1" id="KW-0732">Signal</keyword>
<dbReference type="VEuPathDB" id="FungiDB:PSTT_01838"/>
<keyword evidence="3" id="KW-1185">Reference proteome</keyword>
<evidence type="ECO:0000313" key="2">
    <source>
        <dbReference type="EMBL" id="POW19883.1"/>
    </source>
</evidence>
<protein>
    <recommendedName>
        <fullName evidence="4">Secreted protein</fullName>
    </recommendedName>
</protein>
<reference evidence="2 3" key="1">
    <citation type="submission" date="2017-12" db="EMBL/GenBank/DDBJ databases">
        <title>Gene loss provides genomic basis for host adaptation in cereal stripe rust fungi.</title>
        <authorList>
            <person name="Xia C."/>
        </authorList>
    </citation>
    <scope>NUCLEOTIDE SEQUENCE [LARGE SCALE GENOMIC DNA]</scope>
    <source>
        <strain evidence="2 3">93TX-2</strain>
    </source>
</reference>
<proteinExistence type="predicted"/>
<comment type="caution">
    <text evidence="2">The sequence shown here is derived from an EMBL/GenBank/DDBJ whole genome shotgun (WGS) entry which is preliminary data.</text>
</comment>